<accession>A0A0F9LDW7</accession>
<dbReference type="EMBL" id="LAZR01007412">
    <property type="protein sequence ID" value="KKM85431.1"/>
    <property type="molecule type" value="Genomic_DNA"/>
</dbReference>
<sequence>MNNKKWKPRAYASVTFRNAYQTCVTRYDWFAASKRYRTAPTEGEWIANGLSMYDQLSIAITTTAKREVVDLSKLIVKLMIDEVRDIARGLIVQRTDPVTKVRSMTTHYDLSWDKENFPGESEARTLVHEDGGFAAVEDAEMMRMRMRMLSQVLTDNDMEVLIQYVSGEAASLREASRTLGYTGTMYDKMRYRIRRACKGLEMTDAFYSW</sequence>
<evidence type="ECO:0000313" key="1">
    <source>
        <dbReference type="EMBL" id="KKM85431.1"/>
    </source>
</evidence>
<name>A0A0F9LDW7_9ZZZZ</name>
<reference evidence="1" key="1">
    <citation type="journal article" date="2015" name="Nature">
        <title>Complex archaea that bridge the gap between prokaryotes and eukaryotes.</title>
        <authorList>
            <person name="Spang A."/>
            <person name="Saw J.H."/>
            <person name="Jorgensen S.L."/>
            <person name="Zaremba-Niedzwiedzka K."/>
            <person name="Martijn J."/>
            <person name="Lind A.E."/>
            <person name="van Eijk R."/>
            <person name="Schleper C."/>
            <person name="Guy L."/>
            <person name="Ettema T.J."/>
        </authorList>
    </citation>
    <scope>NUCLEOTIDE SEQUENCE</scope>
</reference>
<proteinExistence type="predicted"/>
<organism evidence="1">
    <name type="scientific">marine sediment metagenome</name>
    <dbReference type="NCBI Taxonomy" id="412755"/>
    <lineage>
        <taxon>unclassified sequences</taxon>
        <taxon>metagenomes</taxon>
        <taxon>ecological metagenomes</taxon>
    </lineage>
</organism>
<gene>
    <name evidence="1" type="ORF">LCGC14_1289140</name>
</gene>
<comment type="caution">
    <text evidence="1">The sequence shown here is derived from an EMBL/GenBank/DDBJ whole genome shotgun (WGS) entry which is preliminary data.</text>
</comment>
<protein>
    <submittedName>
        <fullName evidence="1">Uncharacterized protein</fullName>
    </submittedName>
</protein>
<dbReference type="AlphaFoldDB" id="A0A0F9LDW7"/>